<name>A0A137P0H1_CONC2</name>
<organism evidence="1 2">
    <name type="scientific">Conidiobolus coronatus (strain ATCC 28846 / CBS 209.66 / NRRL 28638)</name>
    <name type="common">Delacroixia coronata</name>
    <dbReference type="NCBI Taxonomy" id="796925"/>
    <lineage>
        <taxon>Eukaryota</taxon>
        <taxon>Fungi</taxon>
        <taxon>Fungi incertae sedis</taxon>
        <taxon>Zoopagomycota</taxon>
        <taxon>Entomophthoromycotina</taxon>
        <taxon>Entomophthoromycetes</taxon>
        <taxon>Entomophthorales</taxon>
        <taxon>Ancylistaceae</taxon>
        <taxon>Conidiobolus</taxon>
    </lineage>
</organism>
<reference evidence="1 2" key="1">
    <citation type="journal article" date="2015" name="Genome Biol. Evol.">
        <title>Phylogenomic analyses indicate that early fungi evolved digesting cell walls of algal ancestors of land plants.</title>
        <authorList>
            <person name="Chang Y."/>
            <person name="Wang S."/>
            <person name="Sekimoto S."/>
            <person name="Aerts A.L."/>
            <person name="Choi C."/>
            <person name="Clum A."/>
            <person name="LaButti K.M."/>
            <person name="Lindquist E.A."/>
            <person name="Yee Ngan C."/>
            <person name="Ohm R.A."/>
            <person name="Salamov A.A."/>
            <person name="Grigoriev I.V."/>
            <person name="Spatafora J.W."/>
            <person name="Berbee M.L."/>
        </authorList>
    </citation>
    <scope>NUCLEOTIDE SEQUENCE [LARGE SCALE GENOMIC DNA]</scope>
    <source>
        <strain evidence="1 2">NRRL 28638</strain>
    </source>
</reference>
<gene>
    <name evidence="1" type="ORF">CONCODRAFT_9169</name>
</gene>
<keyword evidence="2" id="KW-1185">Reference proteome</keyword>
<evidence type="ECO:0000313" key="2">
    <source>
        <dbReference type="Proteomes" id="UP000070444"/>
    </source>
</evidence>
<dbReference type="SUPFAM" id="SSF48452">
    <property type="entry name" value="TPR-like"/>
    <property type="match status" value="1"/>
</dbReference>
<proteinExistence type="predicted"/>
<protein>
    <submittedName>
        <fullName evidence="1">Uncharacterized protein</fullName>
    </submittedName>
</protein>
<dbReference type="AlphaFoldDB" id="A0A137P0H1"/>
<dbReference type="Gene3D" id="1.25.40.10">
    <property type="entry name" value="Tetratricopeptide repeat domain"/>
    <property type="match status" value="1"/>
</dbReference>
<dbReference type="InterPro" id="IPR011990">
    <property type="entry name" value="TPR-like_helical_dom_sf"/>
</dbReference>
<accession>A0A137P0H1</accession>
<sequence>MNIEKLTGKFLTTQCDVNPPRCVELEHLFEENKDLQMYLIVQQLIQNEQLKRNPADQYLVQYYSKLIELVNKIRPKRESKAKLNELKLYLYFHLALIHQNSNQFIESESYYSHCLKIKKNSLPVINNLAVLWHHRGNLTMSYILCKRLTSDCLLSTSKDAKN</sequence>
<evidence type="ECO:0000313" key="1">
    <source>
        <dbReference type="EMBL" id="KXN68573.1"/>
    </source>
</evidence>
<dbReference type="Proteomes" id="UP000070444">
    <property type="component" value="Unassembled WGS sequence"/>
</dbReference>
<dbReference type="EMBL" id="KQ964570">
    <property type="protein sequence ID" value="KXN68573.1"/>
    <property type="molecule type" value="Genomic_DNA"/>
</dbReference>